<name>A0A316C224_PSESE</name>
<dbReference type="InterPro" id="IPR011711">
    <property type="entry name" value="GntR_C"/>
</dbReference>
<dbReference type="STRING" id="1192868.GCA_000304395_01296"/>
<dbReference type="Gene3D" id="1.10.10.10">
    <property type="entry name" value="Winged helix-like DNA-binding domain superfamily/Winged helix DNA-binding domain"/>
    <property type="match status" value="1"/>
</dbReference>
<dbReference type="PANTHER" id="PTHR43537">
    <property type="entry name" value="TRANSCRIPTIONAL REGULATOR, GNTR FAMILY"/>
    <property type="match status" value="1"/>
</dbReference>
<dbReference type="SMART" id="SM00345">
    <property type="entry name" value="HTH_GNTR"/>
    <property type="match status" value="1"/>
</dbReference>
<dbReference type="Pfam" id="PF00392">
    <property type="entry name" value="GntR"/>
    <property type="match status" value="1"/>
</dbReference>
<comment type="caution">
    <text evidence="5">The sequence shown here is derived from an EMBL/GenBank/DDBJ whole genome shotgun (WGS) entry which is preliminary data.</text>
</comment>
<dbReference type="PANTHER" id="PTHR43537:SF49">
    <property type="entry name" value="TRANSCRIPTIONAL REGULATORY PROTEIN"/>
    <property type="match status" value="1"/>
</dbReference>
<evidence type="ECO:0000259" key="4">
    <source>
        <dbReference type="PROSITE" id="PS50949"/>
    </source>
</evidence>
<accession>A0A316C224</accession>
<dbReference type="PROSITE" id="PS50949">
    <property type="entry name" value="HTH_GNTR"/>
    <property type="match status" value="1"/>
</dbReference>
<evidence type="ECO:0000256" key="1">
    <source>
        <dbReference type="ARBA" id="ARBA00023015"/>
    </source>
</evidence>
<gene>
    <name evidence="5" type="ORF">C7441_108179</name>
</gene>
<keyword evidence="1" id="KW-0805">Transcription regulation</keyword>
<feature type="domain" description="HTH gntR-type" evidence="4">
    <location>
        <begin position="28"/>
        <end position="98"/>
    </location>
</feature>
<dbReference type="AlphaFoldDB" id="A0A316C224"/>
<dbReference type="Proteomes" id="UP000245396">
    <property type="component" value="Unassembled WGS sequence"/>
</dbReference>
<dbReference type="Gene3D" id="1.20.120.530">
    <property type="entry name" value="GntR ligand-binding domain-like"/>
    <property type="match status" value="1"/>
</dbReference>
<keyword evidence="3" id="KW-0804">Transcription</keyword>
<evidence type="ECO:0000313" key="5">
    <source>
        <dbReference type="EMBL" id="PWJ83785.1"/>
    </source>
</evidence>
<evidence type="ECO:0000256" key="2">
    <source>
        <dbReference type="ARBA" id="ARBA00023125"/>
    </source>
</evidence>
<dbReference type="Pfam" id="PF07729">
    <property type="entry name" value="FCD"/>
    <property type="match status" value="1"/>
</dbReference>
<proteinExistence type="predicted"/>
<organism evidence="5 6">
    <name type="scientific">Pseudaminobacter salicylatoxidans</name>
    <dbReference type="NCBI Taxonomy" id="93369"/>
    <lineage>
        <taxon>Bacteria</taxon>
        <taxon>Pseudomonadati</taxon>
        <taxon>Pseudomonadota</taxon>
        <taxon>Alphaproteobacteria</taxon>
        <taxon>Hyphomicrobiales</taxon>
        <taxon>Phyllobacteriaceae</taxon>
        <taxon>Pseudaminobacter</taxon>
    </lineage>
</organism>
<dbReference type="GO" id="GO:0003700">
    <property type="term" value="F:DNA-binding transcription factor activity"/>
    <property type="evidence" value="ECO:0007669"/>
    <property type="project" value="InterPro"/>
</dbReference>
<dbReference type="RefSeq" id="WP_019170969.1">
    <property type="nucleotide sequence ID" value="NZ_QGGG01000008.1"/>
</dbReference>
<dbReference type="GO" id="GO:0003677">
    <property type="term" value="F:DNA binding"/>
    <property type="evidence" value="ECO:0007669"/>
    <property type="project" value="UniProtKB-KW"/>
</dbReference>
<evidence type="ECO:0000313" key="6">
    <source>
        <dbReference type="Proteomes" id="UP000245396"/>
    </source>
</evidence>
<dbReference type="PRINTS" id="PR00035">
    <property type="entry name" value="HTHGNTR"/>
</dbReference>
<dbReference type="CDD" id="cd07377">
    <property type="entry name" value="WHTH_GntR"/>
    <property type="match status" value="1"/>
</dbReference>
<protein>
    <submittedName>
        <fullName evidence="5">GntR family transcriptional regulator</fullName>
    </submittedName>
</protein>
<dbReference type="InterPro" id="IPR036390">
    <property type="entry name" value="WH_DNA-bd_sf"/>
</dbReference>
<evidence type="ECO:0000256" key="3">
    <source>
        <dbReference type="ARBA" id="ARBA00023163"/>
    </source>
</evidence>
<sequence length="244" mass="27822">MASRTQIRWPLADATTPELVLEPFNSEPTFKTRIYATLKHAIANMEIYRTSEDTWLDERQLAEKLGVSRTPIREAIAMLEQQGFVKSIPRRGVMVLRKTKREVIEMIQVWAALEGMAARLVSLNASGKDIARLRKLFEEFNDSHKPSDYVGEYSTANLTFHQTLIEMTGSSVLRSMTEDILLHVRGIRQITIGRDDRASQSIKDHLAIIDALERRDTELAEKLSRDHTLGLAVYVEKHSEGIFD</sequence>
<reference evidence="5 6" key="1">
    <citation type="submission" date="2018-05" db="EMBL/GenBank/DDBJ databases">
        <title>Genomic Encyclopedia of Type Strains, Phase IV (KMG-IV): sequencing the most valuable type-strain genomes for metagenomic binning, comparative biology and taxonomic classification.</title>
        <authorList>
            <person name="Goeker M."/>
        </authorList>
    </citation>
    <scope>NUCLEOTIDE SEQUENCE [LARGE SCALE GENOMIC DNA]</scope>
    <source>
        <strain evidence="5 6">DSM 6986</strain>
    </source>
</reference>
<dbReference type="SUPFAM" id="SSF48008">
    <property type="entry name" value="GntR ligand-binding domain-like"/>
    <property type="match status" value="1"/>
</dbReference>
<dbReference type="InterPro" id="IPR036388">
    <property type="entry name" value="WH-like_DNA-bd_sf"/>
</dbReference>
<dbReference type="InterPro" id="IPR008920">
    <property type="entry name" value="TF_FadR/GntR_C"/>
</dbReference>
<keyword evidence="2" id="KW-0238">DNA-binding</keyword>
<dbReference type="EMBL" id="QGGG01000008">
    <property type="protein sequence ID" value="PWJ83785.1"/>
    <property type="molecule type" value="Genomic_DNA"/>
</dbReference>
<dbReference type="InterPro" id="IPR000524">
    <property type="entry name" value="Tscrpt_reg_HTH_GntR"/>
</dbReference>
<dbReference type="SUPFAM" id="SSF46785">
    <property type="entry name" value="Winged helix' DNA-binding domain"/>
    <property type="match status" value="1"/>
</dbReference>
<dbReference type="SMART" id="SM00895">
    <property type="entry name" value="FCD"/>
    <property type="match status" value="1"/>
</dbReference>
<keyword evidence="6" id="KW-1185">Reference proteome</keyword>